<dbReference type="InterPro" id="IPR037925">
    <property type="entry name" value="FlgE/F/G-like"/>
</dbReference>
<dbReference type="Pfam" id="PF06429">
    <property type="entry name" value="Flg_bbr_C"/>
    <property type="match status" value="1"/>
</dbReference>
<dbReference type="Proteomes" id="UP000752012">
    <property type="component" value="Unassembled WGS sequence"/>
</dbReference>
<feature type="domain" description="Flagellar basal-body/hook protein C-terminal" evidence="3">
    <location>
        <begin position="228"/>
        <end position="273"/>
    </location>
</feature>
<dbReference type="EMBL" id="JAATHJ010000008">
    <property type="protein sequence ID" value="NJP37402.1"/>
    <property type="molecule type" value="Genomic_DNA"/>
</dbReference>
<evidence type="ECO:0000313" key="5">
    <source>
        <dbReference type="EMBL" id="NJP37402.1"/>
    </source>
</evidence>
<evidence type="ECO:0000256" key="2">
    <source>
        <dbReference type="RuleBase" id="RU362116"/>
    </source>
</evidence>
<keyword evidence="5" id="KW-0969">Cilium</keyword>
<keyword evidence="5" id="KW-0966">Cell projection</keyword>
<keyword evidence="6" id="KW-1185">Reference proteome</keyword>
<comment type="caution">
    <text evidence="5">The sequence shown here is derived from an EMBL/GenBank/DDBJ whole genome shotgun (WGS) entry which is preliminary data.</text>
</comment>
<evidence type="ECO:0000259" key="3">
    <source>
        <dbReference type="Pfam" id="PF06429"/>
    </source>
</evidence>
<dbReference type="GO" id="GO:0071978">
    <property type="term" value="P:bacterial-type flagellum-dependent swarming motility"/>
    <property type="evidence" value="ECO:0007669"/>
    <property type="project" value="TreeGrafter"/>
</dbReference>
<gene>
    <name evidence="5" type="ORF">HCN83_07350</name>
</gene>
<evidence type="ECO:0000259" key="4">
    <source>
        <dbReference type="Pfam" id="PF22692"/>
    </source>
</evidence>
<comment type="similarity">
    <text evidence="1 2">Belongs to the flagella basal body rod proteins family.</text>
</comment>
<dbReference type="GO" id="GO:0009425">
    <property type="term" value="C:bacterial-type flagellum basal body"/>
    <property type="evidence" value="ECO:0007669"/>
    <property type="project" value="UniProtKB-SubCell"/>
</dbReference>
<dbReference type="InterPro" id="IPR010930">
    <property type="entry name" value="Flg_bb/hook_C_dom"/>
</dbReference>
<dbReference type="AlphaFoldDB" id="A0A969TUT4"/>
<organism evidence="5 6">
    <name type="scientific">Alkalicoccus luteus</name>
    <dbReference type="NCBI Taxonomy" id="1237094"/>
    <lineage>
        <taxon>Bacteria</taxon>
        <taxon>Bacillati</taxon>
        <taxon>Bacillota</taxon>
        <taxon>Bacilli</taxon>
        <taxon>Bacillales</taxon>
        <taxon>Bacillaceae</taxon>
        <taxon>Alkalicoccus</taxon>
    </lineage>
</organism>
<dbReference type="Pfam" id="PF22692">
    <property type="entry name" value="LlgE_F_G_D1"/>
    <property type="match status" value="1"/>
</dbReference>
<keyword evidence="2" id="KW-0975">Bacterial flagellum</keyword>
<dbReference type="InterPro" id="IPR020013">
    <property type="entry name" value="Flagellar_FlgE/F/G"/>
</dbReference>
<feature type="domain" description="Flagellar hook protein FlgE/F/G-like D1" evidence="4">
    <location>
        <begin position="104"/>
        <end position="169"/>
    </location>
</feature>
<evidence type="ECO:0000313" key="6">
    <source>
        <dbReference type="Proteomes" id="UP000752012"/>
    </source>
</evidence>
<comment type="subcellular location">
    <subcellularLocation>
        <location evidence="2">Bacterial flagellum basal body</location>
    </subcellularLocation>
</comment>
<name>A0A969TUT4_9BACI</name>
<dbReference type="InterPro" id="IPR053967">
    <property type="entry name" value="LlgE_F_G-like_D1"/>
</dbReference>
<keyword evidence="5" id="KW-0282">Flagellum</keyword>
<protein>
    <submittedName>
        <fullName evidence="5">Flagellar hook-basal body protein</fullName>
    </submittedName>
</protein>
<proteinExistence type="inferred from homology"/>
<dbReference type="PANTHER" id="PTHR30435:SF19">
    <property type="entry name" value="FLAGELLAR BASAL-BODY ROD PROTEIN FLGG"/>
    <property type="match status" value="1"/>
</dbReference>
<dbReference type="NCBIfam" id="TIGR03506">
    <property type="entry name" value="FlgEFG_subfam"/>
    <property type="match status" value="1"/>
</dbReference>
<reference evidence="5 6" key="1">
    <citation type="submission" date="2020-03" db="EMBL/GenBank/DDBJ databases">
        <title>Assessment of the enzymatic potential of alkaline-tolerant lipase obtained from Bacillus luteus H11 (technogenic soil) for the bioremediation of saline soils contaminated with petroleum substances.</title>
        <authorList>
            <person name="Kalwasinska A."/>
        </authorList>
    </citation>
    <scope>NUCLEOTIDE SEQUENCE [LARGE SCALE GENOMIC DNA]</scope>
    <source>
        <strain evidence="5 6">H11</strain>
    </source>
</reference>
<dbReference type="PANTHER" id="PTHR30435">
    <property type="entry name" value="FLAGELLAR PROTEIN"/>
    <property type="match status" value="1"/>
</dbReference>
<sequence length="274" mass="29326">MNQSMINSAVTMGQVQYKLDNVGHNLANADTTGFKRRDTSFADLMFRQVQNQRVGPYEEGRDTPAGIRRGSGAGVAQTAIRFEQGTLQQTGRDLDAAITEPGFFFELAAAEDGTRRFTRDGAFYLSPAEDGTNQLVNGEGEYILGADGAPAAIPENYAGLRIDETGGIFVTDEDGTEIAAGALQTVEITKPQLLEQQGGGIVSFPDLEELGAAEADVLADGNGAQVVQQQALEMANVDTAKQMSDMVAAQRHYQFNASAANMTDQMMGMVTNLR</sequence>
<accession>A0A969TUT4</accession>
<dbReference type="SUPFAM" id="SSF117143">
    <property type="entry name" value="Flagellar hook protein flgE"/>
    <property type="match status" value="1"/>
</dbReference>
<evidence type="ECO:0000256" key="1">
    <source>
        <dbReference type="ARBA" id="ARBA00009677"/>
    </source>
</evidence>